<gene>
    <name evidence="1" type="ORF">Amon02_000280000</name>
</gene>
<protein>
    <submittedName>
        <fullName evidence="1">Unnamed protein product</fullName>
    </submittedName>
</protein>
<dbReference type="EMBL" id="BSXS01001664">
    <property type="protein sequence ID" value="GME76867.1"/>
    <property type="molecule type" value="Genomic_DNA"/>
</dbReference>
<proteinExistence type="predicted"/>
<name>A0ACB5SZ95_AMBMO</name>
<accession>A0ACB5SZ95</accession>
<evidence type="ECO:0000313" key="1">
    <source>
        <dbReference type="EMBL" id="GME76867.1"/>
    </source>
</evidence>
<comment type="caution">
    <text evidence="1">The sequence shown here is derived from an EMBL/GenBank/DDBJ whole genome shotgun (WGS) entry which is preliminary data.</text>
</comment>
<keyword evidence="2" id="KW-1185">Reference proteome</keyword>
<dbReference type="Proteomes" id="UP001165064">
    <property type="component" value="Unassembled WGS sequence"/>
</dbReference>
<sequence length="117" mass="13219">MYQANLKLRQTTDIHDYKLIDLSNQVNDQGKRLSETSSTITDIFSAMIKPYDTKIEAVDEKPTQQFKNSQEEVAETRAQLSNIMSKLETLSPPPSIAPSNHTRPTVVKLTSIKWLIG</sequence>
<reference evidence="1" key="1">
    <citation type="submission" date="2023-04" db="EMBL/GenBank/DDBJ databases">
        <title>Ambrosiozyma monospora NBRC 10751.</title>
        <authorList>
            <person name="Ichikawa N."/>
            <person name="Sato H."/>
            <person name="Tonouchi N."/>
        </authorList>
    </citation>
    <scope>NUCLEOTIDE SEQUENCE</scope>
    <source>
        <strain evidence="1">NBRC 10751</strain>
    </source>
</reference>
<evidence type="ECO:0000313" key="2">
    <source>
        <dbReference type="Proteomes" id="UP001165064"/>
    </source>
</evidence>
<organism evidence="1 2">
    <name type="scientific">Ambrosiozyma monospora</name>
    <name type="common">Yeast</name>
    <name type="synonym">Endomycopsis monosporus</name>
    <dbReference type="NCBI Taxonomy" id="43982"/>
    <lineage>
        <taxon>Eukaryota</taxon>
        <taxon>Fungi</taxon>
        <taxon>Dikarya</taxon>
        <taxon>Ascomycota</taxon>
        <taxon>Saccharomycotina</taxon>
        <taxon>Pichiomycetes</taxon>
        <taxon>Pichiales</taxon>
        <taxon>Pichiaceae</taxon>
        <taxon>Ambrosiozyma</taxon>
    </lineage>
</organism>